<reference evidence="3" key="1">
    <citation type="submission" date="2022-11" db="UniProtKB">
        <authorList>
            <consortium name="WormBaseParasite"/>
        </authorList>
    </citation>
    <scope>IDENTIFICATION</scope>
</reference>
<accession>A0A915KSS7</accession>
<keyword evidence="1" id="KW-0732">Signal</keyword>
<proteinExistence type="predicted"/>
<dbReference type="WBParaSite" id="nRc.2.0.1.t40688-RA">
    <property type="protein sequence ID" value="nRc.2.0.1.t40688-RA"/>
    <property type="gene ID" value="nRc.2.0.1.g40688"/>
</dbReference>
<evidence type="ECO:0000256" key="1">
    <source>
        <dbReference type="SAM" id="SignalP"/>
    </source>
</evidence>
<evidence type="ECO:0000313" key="3">
    <source>
        <dbReference type="WBParaSite" id="nRc.2.0.1.t40688-RA"/>
    </source>
</evidence>
<evidence type="ECO:0000313" key="2">
    <source>
        <dbReference type="Proteomes" id="UP000887565"/>
    </source>
</evidence>
<dbReference type="Proteomes" id="UP000887565">
    <property type="component" value="Unplaced"/>
</dbReference>
<name>A0A915KSS7_ROMCU</name>
<feature type="chain" id="PRO_5037586008" evidence="1">
    <location>
        <begin position="21"/>
        <end position="137"/>
    </location>
</feature>
<protein>
    <submittedName>
        <fullName evidence="3">Secreted protein</fullName>
    </submittedName>
</protein>
<organism evidence="2 3">
    <name type="scientific">Romanomermis culicivorax</name>
    <name type="common">Nematode worm</name>
    <dbReference type="NCBI Taxonomy" id="13658"/>
    <lineage>
        <taxon>Eukaryota</taxon>
        <taxon>Metazoa</taxon>
        <taxon>Ecdysozoa</taxon>
        <taxon>Nematoda</taxon>
        <taxon>Enoplea</taxon>
        <taxon>Dorylaimia</taxon>
        <taxon>Mermithida</taxon>
        <taxon>Mermithoidea</taxon>
        <taxon>Mermithidae</taxon>
        <taxon>Romanomermis</taxon>
    </lineage>
</organism>
<keyword evidence="2" id="KW-1185">Reference proteome</keyword>
<feature type="signal peptide" evidence="1">
    <location>
        <begin position="1"/>
        <end position="20"/>
    </location>
</feature>
<dbReference type="AlphaFoldDB" id="A0A915KSS7"/>
<sequence length="137" mass="16111">MKRCGCVLSVLFQFSFFATAYKTSRCVACQLLFEAVVPEAVFILNTSANFFSEIAAYCVSFVVCQNACENFFRSKLKSFEEFTDSSECLINLKNREKYSWSNYKRFQECGKFLENEEKNFRFKFYAGQYHHTLHHNL</sequence>